<accession>A0A4Q2UF22</accession>
<organism evidence="2 3">
    <name type="scientific">Spirosoma sordidisoli</name>
    <dbReference type="NCBI Taxonomy" id="2502893"/>
    <lineage>
        <taxon>Bacteria</taxon>
        <taxon>Pseudomonadati</taxon>
        <taxon>Bacteroidota</taxon>
        <taxon>Cytophagia</taxon>
        <taxon>Cytophagales</taxon>
        <taxon>Cytophagaceae</taxon>
        <taxon>Spirosoma</taxon>
    </lineage>
</organism>
<reference evidence="2 3" key="1">
    <citation type="submission" date="2019-01" db="EMBL/GenBank/DDBJ databases">
        <title>Spirosoma flava sp. nov., a propanil-degrading bacterium isolated from herbicide-contaminated soil.</title>
        <authorList>
            <person name="Zhang L."/>
            <person name="Jiang J.-D."/>
        </authorList>
    </citation>
    <scope>NUCLEOTIDE SEQUENCE [LARGE SCALE GENOMIC DNA]</scope>
    <source>
        <strain evidence="2 3">TY50</strain>
    </source>
</reference>
<dbReference type="AlphaFoldDB" id="A0A4Q2UF22"/>
<feature type="signal peptide" evidence="1">
    <location>
        <begin position="1"/>
        <end position="21"/>
    </location>
</feature>
<protein>
    <submittedName>
        <fullName evidence="2">Uncharacterized protein</fullName>
    </submittedName>
</protein>
<evidence type="ECO:0000313" key="2">
    <source>
        <dbReference type="EMBL" id="RYC67873.1"/>
    </source>
</evidence>
<keyword evidence="1" id="KW-0732">Signal</keyword>
<keyword evidence="3" id="KW-1185">Reference proteome</keyword>
<dbReference type="Proteomes" id="UP000290407">
    <property type="component" value="Unassembled WGS sequence"/>
</dbReference>
<dbReference type="EMBL" id="SBLB01000006">
    <property type="protein sequence ID" value="RYC67873.1"/>
    <property type="molecule type" value="Genomic_DNA"/>
</dbReference>
<sequence length="124" mass="14335">MTGKITLLCLLLTSLSLTGYAQTLTAGSYTEKNRLAGYAAPAEPSGIFWMTETNRKPSPYTIVRFYDETNQLIYEEKLPGRCLNIYRKRVVRQLNRARVDIGRQWALKQQIRPDDFLVASYLRR</sequence>
<proteinExistence type="predicted"/>
<feature type="chain" id="PRO_5021027668" evidence="1">
    <location>
        <begin position="22"/>
        <end position="124"/>
    </location>
</feature>
<evidence type="ECO:0000313" key="3">
    <source>
        <dbReference type="Proteomes" id="UP000290407"/>
    </source>
</evidence>
<comment type="caution">
    <text evidence="2">The sequence shown here is derived from an EMBL/GenBank/DDBJ whole genome shotgun (WGS) entry which is preliminary data.</text>
</comment>
<dbReference type="RefSeq" id="WP_077923815.1">
    <property type="nucleotide sequence ID" value="NZ_SBLB01000006.1"/>
</dbReference>
<name>A0A4Q2UF22_9BACT</name>
<gene>
    <name evidence="2" type="ORF">EQG79_20625</name>
</gene>
<evidence type="ECO:0000256" key="1">
    <source>
        <dbReference type="SAM" id="SignalP"/>
    </source>
</evidence>